<proteinExistence type="predicted"/>
<reference evidence="9 10" key="1">
    <citation type="submission" date="2021-08" db="EMBL/GenBank/DDBJ databases">
        <authorList>
            <person name="Ping M."/>
        </authorList>
    </citation>
    <scope>NUCLEOTIDE SEQUENCE [LARGE SCALE GENOMIC DNA]</scope>
    <source>
        <strain evidence="9 10">MG28</strain>
    </source>
</reference>
<dbReference type="GO" id="GO:0004664">
    <property type="term" value="F:prephenate dehydratase activity"/>
    <property type="evidence" value="ECO:0007669"/>
    <property type="project" value="UniProtKB-EC"/>
</dbReference>
<sequence>MTYAYLGPEGTFTQTALRRLLPTVPPDREPAHRPFPSVAAALEAALRGECDAAVVPLENSVRGVVPATMDQLASAKMHINAEVEVPVSFALMAAEGDVEEVTVVHSHPHALGQCEDWLRTRLPGARTRTAASTAAAAREVAEAGLPGHAAIAAAPAAGLYGLRILATGLGREAGAVTRFVSVAPRWSHPARTARERTSLLVSLGAAGPDLVPDVLNEFRTLGIALSWIQSWPTGRALGSYHLFLDVDGHIDTRPLRLAMAAVEARGLEVRFLGSYPRWSAAAG</sequence>
<dbReference type="Proteomes" id="UP000827138">
    <property type="component" value="Chromosome"/>
</dbReference>
<evidence type="ECO:0000313" key="10">
    <source>
        <dbReference type="Proteomes" id="UP000827138"/>
    </source>
</evidence>
<dbReference type="PIRSF" id="PIRSF001500">
    <property type="entry name" value="Chor_mut_pdt_Ppr"/>
    <property type="match status" value="1"/>
</dbReference>
<dbReference type="InterPro" id="IPR001086">
    <property type="entry name" value="Preph_deHydtase"/>
</dbReference>
<evidence type="ECO:0000256" key="1">
    <source>
        <dbReference type="ARBA" id="ARBA00004741"/>
    </source>
</evidence>
<dbReference type="PROSITE" id="PS51171">
    <property type="entry name" value="PREPHENATE_DEHYDR_3"/>
    <property type="match status" value="1"/>
</dbReference>
<dbReference type="InterPro" id="IPR045865">
    <property type="entry name" value="ACT-like_dom_sf"/>
</dbReference>
<evidence type="ECO:0000256" key="6">
    <source>
        <dbReference type="ARBA" id="ARBA00023239"/>
    </source>
</evidence>
<dbReference type="InterPro" id="IPR008242">
    <property type="entry name" value="Chor_mutase/pphenate_deHydtase"/>
</dbReference>
<gene>
    <name evidence="9" type="primary">pheA</name>
    <name evidence="9" type="ORF">K1J60_00180</name>
</gene>
<keyword evidence="6 9" id="KW-0456">Lyase</keyword>
<protein>
    <recommendedName>
        <fullName evidence="2">prephenate dehydratase</fullName>
        <ecNumber evidence="2">4.2.1.51</ecNumber>
    </recommendedName>
</protein>
<dbReference type="PANTHER" id="PTHR21022:SF19">
    <property type="entry name" value="PREPHENATE DEHYDRATASE-RELATED"/>
    <property type="match status" value="1"/>
</dbReference>
<keyword evidence="4" id="KW-0057">Aromatic amino acid biosynthesis</keyword>
<organism evidence="9 10">
    <name type="scientific">Streptomyces akebiae</name>
    <dbReference type="NCBI Taxonomy" id="2865673"/>
    <lineage>
        <taxon>Bacteria</taxon>
        <taxon>Bacillati</taxon>
        <taxon>Actinomycetota</taxon>
        <taxon>Actinomycetes</taxon>
        <taxon>Kitasatosporales</taxon>
        <taxon>Streptomycetaceae</taxon>
        <taxon>Streptomyces</taxon>
    </lineage>
</organism>
<dbReference type="EC" id="4.2.1.51" evidence="2"/>
<feature type="domain" description="Prephenate dehydratase" evidence="8">
    <location>
        <begin position="2"/>
        <end position="184"/>
    </location>
</feature>
<dbReference type="CDD" id="cd04905">
    <property type="entry name" value="ACT_CM-PDT"/>
    <property type="match status" value="1"/>
</dbReference>
<name>A0ABX8XHV9_9ACTN</name>
<accession>A0ABX8XHV9</accession>
<dbReference type="PANTHER" id="PTHR21022">
    <property type="entry name" value="PREPHENATE DEHYDRATASE P PROTEIN"/>
    <property type="match status" value="1"/>
</dbReference>
<evidence type="ECO:0000256" key="5">
    <source>
        <dbReference type="ARBA" id="ARBA00023222"/>
    </source>
</evidence>
<comment type="pathway">
    <text evidence="1">Amino-acid biosynthesis; L-phenylalanine biosynthesis; phenylpyruvate from prephenate: step 1/1.</text>
</comment>
<dbReference type="RefSeq" id="WP_220644313.1">
    <property type="nucleotide sequence ID" value="NZ_CP080647.1"/>
</dbReference>
<dbReference type="Gene3D" id="3.40.190.10">
    <property type="entry name" value="Periplasmic binding protein-like II"/>
    <property type="match status" value="2"/>
</dbReference>
<evidence type="ECO:0000313" key="9">
    <source>
        <dbReference type="EMBL" id="QYX75139.1"/>
    </source>
</evidence>
<keyword evidence="5" id="KW-0584">Phenylalanine biosynthesis</keyword>
<comment type="catalytic activity">
    <reaction evidence="7">
        <text>prephenate + H(+) = 3-phenylpyruvate + CO2 + H2O</text>
        <dbReference type="Rhea" id="RHEA:21648"/>
        <dbReference type="ChEBI" id="CHEBI:15377"/>
        <dbReference type="ChEBI" id="CHEBI:15378"/>
        <dbReference type="ChEBI" id="CHEBI:16526"/>
        <dbReference type="ChEBI" id="CHEBI:18005"/>
        <dbReference type="ChEBI" id="CHEBI:29934"/>
        <dbReference type="EC" id="4.2.1.51"/>
    </reaction>
</comment>
<evidence type="ECO:0000256" key="7">
    <source>
        <dbReference type="ARBA" id="ARBA00047848"/>
    </source>
</evidence>
<dbReference type="Pfam" id="PF00800">
    <property type="entry name" value="PDT"/>
    <property type="match status" value="1"/>
</dbReference>
<evidence type="ECO:0000256" key="3">
    <source>
        <dbReference type="ARBA" id="ARBA00022605"/>
    </source>
</evidence>
<dbReference type="NCBIfam" id="NF008865">
    <property type="entry name" value="PRK11898.1"/>
    <property type="match status" value="1"/>
</dbReference>
<keyword evidence="3" id="KW-0028">Amino-acid biosynthesis</keyword>
<evidence type="ECO:0000256" key="2">
    <source>
        <dbReference type="ARBA" id="ARBA00013147"/>
    </source>
</evidence>
<dbReference type="Gene3D" id="3.30.70.260">
    <property type="match status" value="1"/>
</dbReference>
<dbReference type="SUPFAM" id="SSF53850">
    <property type="entry name" value="Periplasmic binding protein-like II"/>
    <property type="match status" value="1"/>
</dbReference>
<evidence type="ECO:0000259" key="8">
    <source>
        <dbReference type="PROSITE" id="PS51171"/>
    </source>
</evidence>
<keyword evidence="10" id="KW-1185">Reference proteome</keyword>
<evidence type="ECO:0000256" key="4">
    <source>
        <dbReference type="ARBA" id="ARBA00023141"/>
    </source>
</evidence>
<dbReference type="SUPFAM" id="SSF55021">
    <property type="entry name" value="ACT-like"/>
    <property type="match status" value="1"/>
</dbReference>
<dbReference type="EMBL" id="CP080647">
    <property type="protein sequence ID" value="QYX75139.1"/>
    <property type="molecule type" value="Genomic_DNA"/>
</dbReference>